<accession>A0A9J7CVZ2</accession>
<gene>
    <name evidence="3" type="primary">LOC101894388</name>
</gene>
<dbReference type="InterPro" id="IPR013783">
    <property type="entry name" value="Ig-like_fold"/>
</dbReference>
<keyword evidence="1" id="KW-1133">Transmembrane helix</keyword>
<proteinExistence type="predicted"/>
<dbReference type="Gene3D" id="2.60.40.10">
    <property type="entry name" value="Immunoglobulins"/>
    <property type="match status" value="1"/>
</dbReference>
<keyword evidence="1" id="KW-0472">Membrane</keyword>
<evidence type="ECO:0000313" key="2">
    <source>
        <dbReference type="Proteomes" id="UP001652621"/>
    </source>
</evidence>
<dbReference type="RefSeq" id="XP_005184987.2">
    <property type="nucleotide sequence ID" value="XM_005184930.4"/>
</dbReference>
<sequence length="580" mass="64837">MTTQSGVFICAIGLGIIVTCYATIRPSTSLHLMEGEGFVIYLDVPKNFGAIKNCWFKFRGNDKERIDLNATEPIDTSRGEHILPYENDVCGIRVMGVTAASAAIWTLEMENYFGDYEQGSATIQILPFQKTKFDTRVQMEFGKGTIKCSKPDSAKHCKIVDLYYGETYRDCQLYTTIHPGSSFECYVYNWGRMEESYERIFVDTLNGTLPSTNATLNENNKAITISCDFQSTVYSCQAEKPDRKTELLIMDGVYNGYYSAAQTITSKSKCELEIPKPLKDSDSGLWRIMSYSTSGIPKGCLFYVGKSKSDIILSELSNMPQLTTVKVYKPEDGAKNVIEELSCNVPFEIHDCYLRDPNKTIYIPESIRFDSQRLYGKCAFYNMPIIQGIWLCGARGRDYDKEVVQNIEVITKSKYGETLTEVVKVKRGDAAELMCKSPFDEPISHCAFIDPNGGVFLVGTVNSIKSKGRIQYYGRGITKGDCGIKITDINRDDYGQWKCQFIIRSGNLKSSFTMELKELDTAHATSVGLAIGLTVVLILVVGVVIGTFIYRRRNLSARHNLASTDPLELAGPSSISHETS</sequence>
<dbReference type="SUPFAM" id="SSF48726">
    <property type="entry name" value="Immunoglobulin"/>
    <property type="match status" value="1"/>
</dbReference>
<keyword evidence="1" id="KW-0812">Transmembrane</keyword>
<dbReference type="STRING" id="7370.A0A1I8M253"/>
<dbReference type="VEuPathDB" id="VectorBase:MDOA000485"/>
<dbReference type="VEuPathDB" id="VectorBase:MDOMA2_009133"/>
<dbReference type="eggNOG" id="ENOG502SQBK">
    <property type="taxonomic scope" value="Eukaryota"/>
</dbReference>
<dbReference type="GeneID" id="101894388"/>
<name>A0A9J7CVZ2_MUSDO</name>
<evidence type="ECO:0000256" key="1">
    <source>
        <dbReference type="SAM" id="Phobius"/>
    </source>
</evidence>
<reference evidence="3" key="1">
    <citation type="submission" date="2025-08" db="UniProtKB">
        <authorList>
            <consortium name="RefSeq"/>
        </authorList>
    </citation>
    <scope>IDENTIFICATION</scope>
    <source>
        <strain evidence="3">Aabys</strain>
        <tissue evidence="3">Whole body</tissue>
    </source>
</reference>
<dbReference type="OrthoDB" id="10253878at2759"/>
<evidence type="ECO:0000313" key="3">
    <source>
        <dbReference type="RefSeq" id="XP_005184987.2"/>
    </source>
</evidence>
<keyword evidence="2" id="KW-1185">Reference proteome</keyword>
<protein>
    <submittedName>
        <fullName evidence="3">Uncharacterized protein LOC101894388 isoform X1</fullName>
    </submittedName>
</protein>
<feature type="transmembrane region" description="Helical" evidence="1">
    <location>
        <begin position="527"/>
        <end position="550"/>
    </location>
</feature>
<dbReference type="Proteomes" id="UP001652621">
    <property type="component" value="Unplaced"/>
</dbReference>
<organism evidence="2 3">
    <name type="scientific">Musca domestica</name>
    <name type="common">House fly</name>
    <dbReference type="NCBI Taxonomy" id="7370"/>
    <lineage>
        <taxon>Eukaryota</taxon>
        <taxon>Metazoa</taxon>
        <taxon>Ecdysozoa</taxon>
        <taxon>Arthropoda</taxon>
        <taxon>Hexapoda</taxon>
        <taxon>Insecta</taxon>
        <taxon>Pterygota</taxon>
        <taxon>Neoptera</taxon>
        <taxon>Endopterygota</taxon>
        <taxon>Diptera</taxon>
        <taxon>Brachycera</taxon>
        <taxon>Muscomorpha</taxon>
        <taxon>Muscoidea</taxon>
        <taxon>Muscidae</taxon>
        <taxon>Musca</taxon>
    </lineage>
</organism>
<dbReference type="InterPro" id="IPR036179">
    <property type="entry name" value="Ig-like_dom_sf"/>
</dbReference>